<keyword evidence="6" id="KW-1185">Reference proteome</keyword>
<keyword evidence="3" id="KW-0472">Membrane</keyword>
<dbReference type="AlphaFoldDB" id="A0A7W8QNJ8"/>
<keyword evidence="3" id="KW-0812">Transmembrane</keyword>
<evidence type="ECO:0000313" key="5">
    <source>
        <dbReference type="EMBL" id="MBB5433757.1"/>
    </source>
</evidence>
<feature type="transmembrane region" description="Helical" evidence="3">
    <location>
        <begin position="91"/>
        <end position="114"/>
    </location>
</feature>
<dbReference type="PROSITE" id="PS51257">
    <property type="entry name" value="PROKAR_LIPOPROTEIN"/>
    <property type="match status" value="1"/>
</dbReference>
<feature type="transmembrane region" description="Helical" evidence="3">
    <location>
        <begin position="185"/>
        <end position="205"/>
    </location>
</feature>
<accession>A0A7W8QNJ8</accession>
<dbReference type="EMBL" id="JACHDB010000001">
    <property type="protein sequence ID" value="MBB5433757.1"/>
    <property type="molecule type" value="Genomic_DNA"/>
</dbReference>
<feature type="transmembrane region" description="Helical" evidence="3">
    <location>
        <begin position="32"/>
        <end position="53"/>
    </location>
</feature>
<feature type="region of interest" description="Disordered" evidence="2">
    <location>
        <begin position="293"/>
        <end position="328"/>
    </location>
</feature>
<feature type="domain" description="EamA" evidence="4">
    <location>
        <begin position="8"/>
        <end position="136"/>
    </location>
</feature>
<dbReference type="Pfam" id="PF00892">
    <property type="entry name" value="EamA"/>
    <property type="match status" value="2"/>
</dbReference>
<keyword evidence="3" id="KW-1133">Transmembrane helix</keyword>
<dbReference type="InterPro" id="IPR037185">
    <property type="entry name" value="EmrE-like"/>
</dbReference>
<dbReference type="GO" id="GO:0016020">
    <property type="term" value="C:membrane"/>
    <property type="evidence" value="ECO:0007669"/>
    <property type="project" value="InterPro"/>
</dbReference>
<name>A0A7W8QNJ8_9ACTN</name>
<protein>
    <submittedName>
        <fullName evidence="5">Drug/metabolite transporter (DMT)-like permease</fullName>
    </submittedName>
</protein>
<comment type="similarity">
    <text evidence="1">Belongs to the EamA transporter family.</text>
</comment>
<evidence type="ECO:0000313" key="6">
    <source>
        <dbReference type="Proteomes" id="UP000572635"/>
    </source>
</evidence>
<feature type="compositionally biased region" description="Low complexity" evidence="2">
    <location>
        <begin position="294"/>
        <end position="316"/>
    </location>
</feature>
<organism evidence="5 6">
    <name type="scientific">Nocardiopsis composta</name>
    <dbReference type="NCBI Taxonomy" id="157465"/>
    <lineage>
        <taxon>Bacteria</taxon>
        <taxon>Bacillati</taxon>
        <taxon>Actinomycetota</taxon>
        <taxon>Actinomycetes</taxon>
        <taxon>Streptosporangiales</taxon>
        <taxon>Nocardiopsidaceae</taxon>
        <taxon>Nocardiopsis</taxon>
    </lineage>
</organism>
<dbReference type="InterPro" id="IPR000620">
    <property type="entry name" value="EamA_dom"/>
</dbReference>
<comment type="caution">
    <text evidence="5">The sequence shown here is derived from an EMBL/GenBank/DDBJ whole genome shotgun (WGS) entry which is preliminary data.</text>
</comment>
<reference evidence="5 6" key="1">
    <citation type="submission" date="2020-08" db="EMBL/GenBank/DDBJ databases">
        <title>Sequencing the genomes of 1000 actinobacteria strains.</title>
        <authorList>
            <person name="Klenk H.-P."/>
        </authorList>
    </citation>
    <scope>NUCLEOTIDE SEQUENCE [LARGE SCALE GENOMIC DNA]</scope>
    <source>
        <strain evidence="5 6">DSM 44551</strain>
    </source>
</reference>
<feature type="transmembrane region" description="Helical" evidence="3">
    <location>
        <begin position="153"/>
        <end position="173"/>
    </location>
</feature>
<feature type="transmembrane region" description="Helical" evidence="3">
    <location>
        <begin position="65"/>
        <end position="85"/>
    </location>
</feature>
<evidence type="ECO:0000256" key="3">
    <source>
        <dbReference type="SAM" id="Phobius"/>
    </source>
</evidence>
<evidence type="ECO:0000259" key="4">
    <source>
        <dbReference type="Pfam" id="PF00892"/>
    </source>
</evidence>
<sequence length="328" mass="32699">MLQRFDPVLLALAGAACTSVSGAFVKASGADAGTAAFLRCALALVLLMPMAAAELRRLGRRPPRFLATDFAAGLLLGTDYVLWTASIERVGAGIATVLLNIQLVVFPLLALVFTGARVPRSFLVAAPVMLAGVALAAGIADPGGGTAAHGGDALLGLVYGCAAGVAYAGYLFLSRLGGGRDHASTPVCTSTMGAAVAAAVIGGLWTGIHPSALDPAGWGWLALLALTGQVLTWLLVGAALPRLAPSTGAAVLVLPPVLAVGVGALFLSEYPSAMQIAGCLLVVLAVWATERAARSSPGGPGAAAPPGRSGGATAPRSSEIEGEPPARR</sequence>
<dbReference type="RefSeq" id="WP_246528296.1">
    <property type="nucleotide sequence ID" value="NZ_BAAAJD010000114.1"/>
</dbReference>
<feature type="transmembrane region" description="Helical" evidence="3">
    <location>
        <begin position="273"/>
        <end position="289"/>
    </location>
</feature>
<dbReference type="SUPFAM" id="SSF103481">
    <property type="entry name" value="Multidrug resistance efflux transporter EmrE"/>
    <property type="match status" value="2"/>
</dbReference>
<proteinExistence type="inferred from homology"/>
<evidence type="ECO:0000256" key="1">
    <source>
        <dbReference type="ARBA" id="ARBA00007362"/>
    </source>
</evidence>
<gene>
    <name evidence="5" type="ORF">HDA36_003841</name>
</gene>
<feature type="domain" description="EamA" evidence="4">
    <location>
        <begin position="155"/>
        <end position="287"/>
    </location>
</feature>
<feature type="transmembrane region" description="Helical" evidence="3">
    <location>
        <begin position="121"/>
        <end position="141"/>
    </location>
</feature>
<feature type="transmembrane region" description="Helical" evidence="3">
    <location>
        <begin position="217"/>
        <end position="236"/>
    </location>
</feature>
<evidence type="ECO:0000256" key="2">
    <source>
        <dbReference type="SAM" id="MobiDB-lite"/>
    </source>
</evidence>
<feature type="transmembrane region" description="Helical" evidence="3">
    <location>
        <begin position="248"/>
        <end position="267"/>
    </location>
</feature>
<dbReference type="PANTHER" id="PTHR22911">
    <property type="entry name" value="ACYL-MALONYL CONDENSING ENZYME-RELATED"/>
    <property type="match status" value="1"/>
</dbReference>
<dbReference type="Proteomes" id="UP000572635">
    <property type="component" value="Unassembled WGS sequence"/>
</dbReference>